<feature type="compositionally biased region" description="Acidic residues" evidence="1">
    <location>
        <begin position="210"/>
        <end position="232"/>
    </location>
</feature>
<proteinExistence type="predicted"/>
<dbReference type="Pfam" id="PF04404">
    <property type="entry name" value="ERF"/>
    <property type="match status" value="1"/>
</dbReference>
<name>A0A481VVX5_9CAUD</name>
<dbReference type="Proteomes" id="UP000292772">
    <property type="component" value="Segment"/>
</dbReference>
<protein>
    <submittedName>
        <fullName evidence="2">ERF family ssDNA binding protein</fullName>
    </submittedName>
</protein>
<organism evidence="2 3">
    <name type="scientific">Microbacterium phage Fireman</name>
    <dbReference type="NCBI Taxonomy" id="2530118"/>
    <lineage>
        <taxon>Viruses</taxon>
        <taxon>Duplodnaviria</taxon>
        <taxon>Heunggongvirae</taxon>
        <taxon>Uroviricota</taxon>
        <taxon>Caudoviricetes</taxon>
        <taxon>Hodgkinviridae</taxon>
        <taxon>Metamorphoovirus</taxon>
        <taxon>Metamorphoovirus fireman</taxon>
    </lineage>
</organism>
<evidence type="ECO:0000256" key="1">
    <source>
        <dbReference type="SAM" id="MobiDB-lite"/>
    </source>
</evidence>
<dbReference type="GeneID" id="55011719"/>
<accession>A0A481VVX5</accession>
<dbReference type="KEGG" id="vg:55011719"/>
<dbReference type="RefSeq" id="YP_009820286.1">
    <property type="nucleotide sequence ID" value="NC_048165.1"/>
</dbReference>
<gene>
    <name evidence="2" type="primary">51</name>
    <name evidence="2" type="ORF">SEA_FIREMAN_51</name>
</gene>
<reference evidence="2 3" key="1">
    <citation type="submission" date="2019-02" db="EMBL/GenBank/DDBJ databases">
        <authorList>
            <person name="Batt M."/>
            <person name="McKinney A."/>
            <person name="Svoboda C."/>
            <person name="Garlena R.A."/>
            <person name="Russell D.A."/>
            <person name="Pope W.H."/>
            <person name="Jacobs-Sera D."/>
            <person name="Hatfull G.F."/>
        </authorList>
    </citation>
    <scope>NUCLEOTIDE SEQUENCE [LARGE SCALE GENOMIC DNA]</scope>
</reference>
<feature type="compositionally biased region" description="Low complexity" evidence="1">
    <location>
        <begin position="246"/>
        <end position="257"/>
    </location>
</feature>
<sequence length="268" mass="28243">MADAEPTLYPNLASALAAFHLHLPTVAKGNTAKVEGSRGSYSYDYADLKDVSAAILPALANVGLTWITRPDTADDGTIILHYSLVHGDSGDTIEGSVAVGRKGDRWQDLGGALTYARRYMLVSVTGVAPGGDDNDGEGATAGSAPQEAPKQYLPTGLYDLASVKSRKAAEEMFYVARGAGHLGLYVQTPTGDEVFFGDWLRATGAKYPEVEPEDESQAEPEETTTGDEVDPEAAERAAIAAHEAELALNAEADADAMAEQHSDAGDRQ</sequence>
<feature type="region of interest" description="Disordered" evidence="1">
    <location>
        <begin position="130"/>
        <end position="150"/>
    </location>
</feature>
<dbReference type="EMBL" id="MK524510">
    <property type="protein sequence ID" value="QBI98134.1"/>
    <property type="molecule type" value="Genomic_DNA"/>
</dbReference>
<dbReference type="InterPro" id="IPR007499">
    <property type="entry name" value="ERF_bacteria_virus"/>
</dbReference>
<evidence type="ECO:0000313" key="2">
    <source>
        <dbReference type="EMBL" id="QBI98134.1"/>
    </source>
</evidence>
<keyword evidence="3" id="KW-1185">Reference proteome</keyword>
<evidence type="ECO:0000313" key="3">
    <source>
        <dbReference type="Proteomes" id="UP000292772"/>
    </source>
</evidence>
<feature type="compositionally biased region" description="Basic and acidic residues" evidence="1">
    <location>
        <begin position="258"/>
        <end position="268"/>
    </location>
</feature>
<feature type="region of interest" description="Disordered" evidence="1">
    <location>
        <begin position="246"/>
        <end position="268"/>
    </location>
</feature>
<feature type="region of interest" description="Disordered" evidence="1">
    <location>
        <begin position="208"/>
        <end position="233"/>
    </location>
</feature>